<evidence type="ECO:0000256" key="6">
    <source>
        <dbReference type="ARBA" id="ARBA00022737"/>
    </source>
</evidence>
<keyword evidence="8" id="KW-0472">Membrane</keyword>
<dbReference type="InterPro" id="IPR011990">
    <property type="entry name" value="TPR-like_helical_dom_sf"/>
</dbReference>
<feature type="compositionally biased region" description="Pro residues" evidence="9">
    <location>
        <begin position="260"/>
        <end position="273"/>
    </location>
</feature>
<gene>
    <name evidence="10" type="primary">Gpsm2</name>
    <name evidence="10" type="ORF">EYF80_051625</name>
</gene>
<feature type="region of interest" description="Disordered" evidence="9">
    <location>
        <begin position="81"/>
        <end position="173"/>
    </location>
</feature>
<dbReference type="PANTHER" id="PTHR45954:SF3">
    <property type="entry name" value="G-PROTEIN-SIGNALING MODULATOR 2"/>
    <property type="match status" value="1"/>
</dbReference>
<dbReference type="GO" id="GO:0000132">
    <property type="term" value="P:establishment of mitotic spindle orientation"/>
    <property type="evidence" value="ECO:0007669"/>
    <property type="project" value="TreeGrafter"/>
</dbReference>
<keyword evidence="3" id="KW-1003">Cell membrane</keyword>
<dbReference type="SMART" id="SM00390">
    <property type="entry name" value="GoLoco"/>
    <property type="match status" value="4"/>
</dbReference>
<evidence type="ECO:0000313" key="10">
    <source>
        <dbReference type="EMBL" id="TNN38210.1"/>
    </source>
</evidence>
<comment type="caution">
    <text evidence="10">The sequence shown here is derived from an EMBL/GenBank/DDBJ whole genome shotgun (WGS) entry which is preliminary data.</text>
</comment>
<evidence type="ECO:0000313" key="11">
    <source>
        <dbReference type="Proteomes" id="UP000314294"/>
    </source>
</evidence>
<dbReference type="GO" id="GO:0001965">
    <property type="term" value="F:G-protein alpha-subunit binding"/>
    <property type="evidence" value="ECO:0007669"/>
    <property type="project" value="TreeGrafter"/>
</dbReference>
<feature type="compositionally biased region" description="Polar residues" evidence="9">
    <location>
        <begin position="109"/>
        <end position="122"/>
    </location>
</feature>
<dbReference type="Pfam" id="PF02188">
    <property type="entry name" value="GoLoco"/>
    <property type="match status" value="4"/>
</dbReference>
<evidence type="ECO:0000256" key="1">
    <source>
        <dbReference type="ARBA" id="ARBA00004370"/>
    </source>
</evidence>
<feature type="region of interest" description="Disordered" evidence="9">
    <location>
        <begin position="315"/>
        <end position="366"/>
    </location>
</feature>
<dbReference type="Proteomes" id="UP000314294">
    <property type="component" value="Unassembled WGS sequence"/>
</dbReference>
<evidence type="ECO:0000256" key="2">
    <source>
        <dbReference type="ARBA" id="ARBA00004496"/>
    </source>
</evidence>
<dbReference type="AlphaFoldDB" id="A0A4Z2FBD9"/>
<dbReference type="InterPro" id="IPR052386">
    <property type="entry name" value="GPSM"/>
</dbReference>
<evidence type="ECO:0000256" key="5">
    <source>
        <dbReference type="ARBA" id="ARBA00022553"/>
    </source>
</evidence>
<protein>
    <submittedName>
        <fullName evidence="10">G-protein-signaling modulator 2</fullName>
    </submittedName>
</protein>
<keyword evidence="11" id="KW-1185">Reference proteome</keyword>
<keyword evidence="6" id="KW-0677">Repeat</keyword>
<dbReference type="EMBL" id="SRLO01001394">
    <property type="protein sequence ID" value="TNN38210.1"/>
    <property type="molecule type" value="Genomic_DNA"/>
</dbReference>
<evidence type="ECO:0000256" key="3">
    <source>
        <dbReference type="ARBA" id="ARBA00022475"/>
    </source>
</evidence>
<organism evidence="10 11">
    <name type="scientific">Liparis tanakae</name>
    <name type="common">Tanaka's snailfish</name>
    <dbReference type="NCBI Taxonomy" id="230148"/>
    <lineage>
        <taxon>Eukaryota</taxon>
        <taxon>Metazoa</taxon>
        <taxon>Chordata</taxon>
        <taxon>Craniata</taxon>
        <taxon>Vertebrata</taxon>
        <taxon>Euteleostomi</taxon>
        <taxon>Actinopterygii</taxon>
        <taxon>Neopterygii</taxon>
        <taxon>Teleostei</taxon>
        <taxon>Neoteleostei</taxon>
        <taxon>Acanthomorphata</taxon>
        <taxon>Eupercaria</taxon>
        <taxon>Perciformes</taxon>
        <taxon>Cottioidei</taxon>
        <taxon>Cottales</taxon>
        <taxon>Liparidae</taxon>
        <taxon>Liparis</taxon>
    </lineage>
</organism>
<keyword evidence="7" id="KW-0802">TPR repeat</keyword>
<dbReference type="PANTHER" id="PTHR45954">
    <property type="entry name" value="LD33695P"/>
    <property type="match status" value="1"/>
</dbReference>
<feature type="compositionally biased region" description="Basic and acidic residues" evidence="9">
    <location>
        <begin position="92"/>
        <end position="103"/>
    </location>
</feature>
<sequence length="366" mass="39802">MYFAEKHLEIAKETGDKSGEVTARMNLSDLRLVVGLKSNSGIPSNVFRNTNTNSSALPVSFQGYPSPQGVRSSARILGSAENLGLSPSPDKNQTRDPSAHPDWEVETFPGSSKNNTLRSSTKLFLHRLKSKKQKTPKSSPKDQDENRAEHSAPELDAAESPKPGSRDTIGEDGFFDLLSRFQGNRMDDQRCSLLDDLPAAPPSPSSTPPAAQRKPLLGSEAPSQDPAHFLELLASSQARRLDDQRVSLSHFPGLRLSSSNPPPTSADRPPPQAPTSCAESPRIPSPYSRLEAGAEPPEGDDVFFDMLVKCQGSRLNDQRCAAPPSQAKGPTVPDEDFLSLIQRSQSHRMEEQRVLPPPDVSQSKPD</sequence>
<dbReference type="GO" id="GO:0016020">
    <property type="term" value="C:membrane"/>
    <property type="evidence" value="ECO:0007669"/>
    <property type="project" value="UniProtKB-SubCell"/>
</dbReference>
<feature type="compositionally biased region" description="Basic residues" evidence="9">
    <location>
        <begin position="124"/>
        <end position="135"/>
    </location>
</feature>
<dbReference type="GO" id="GO:0005938">
    <property type="term" value="C:cell cortex"/>
    <property type="evidence" value="ECO:0007669"/>
    <property type="project" value="TreeGrafter"/>
</dbReference>
<dbReference type="Gene3D" id="1.25.40.10">
    <property type="entry name" value="Tetratricopeptide repeat domain"/>
    <property type="match status" value="2"/>
</dbReference>
<dbReference type="InterPro" id="IPR003109">
    <property type="entry name" value="GoLoco_motif"/>
</dbReference>
<evidence type="ECO:0000256" key="8">
    <source>
        <dbReference type="ARBA" id="ARBA00023136"/>
    </source>
</evidence>
<evidence type="ECO:0000256" key="9">
    <source>
        <dbReference type="SAM" id="MobiDB-lite"/>
    </source>
</evidence>
<reference evidence="10 11" key="1">
    <citation type="submission" date="2019-03" db="EMBL/GenBank/DDBJ databases">
        <title>First draft genome of Liparis tanakae, snailfish: a comprehensive survey of snailfish specific genes.</title>
        <authorList>
            <person name="Kim W."/>
            <person name="Song I."/>
            <person name="Jeong J.-H."/>
            <person name="Kim D."/>
            <person name="Kim S."/>
            <person name="Ryu S."/>
            <person name="Song J.Y."/>
            <person name="Lee S.K."/>
        </authorList>
    </citation>
    <scope>NUCLEOTIDE SEQUENCE [LARGE SCALE GENOMIC DNA]</scope>
    <source>
        <tissue evidence="10">Muscle</tissue>
    </source>
</reference>
<name>A0A4Z2FBD9_9TELE</name>
<accession>A0A4Z2FBD9</accession>
<dbReference type="PROSITE" id="PS50877">
    <property type="entry name" value="GOLOCO"/>
    <property type="match status" value="4"/>
</dbReference>
<feature type="region of interest" description="Disordered" evidence="9">
    <location>
        <begin position="243"/>
        <end position="301"/>
    </location>
</feature>
<feature type="compositionally biased region" description="Basic and acidic residues" evidence="9">
    <location>
        <begin position="139"/>
        <end position="153"/>
    </location>
</feature>
<comment type="subcellular location">
    <subcellularLocation>
        <location evidence="2">Cytoplasm</location>
    </subcellularLocation>
    <subcellularLocation>
        <location evidence="1">Membrane</location>
    </subcellularLocation>
</comment>
<evidence type="ECO:0000256" key="4">
    <source>
        <dbReference type="ARBA" id="ARBA00022490"/>
    </source>
</evidence>
<feature type="region of interest" description="Disordered" evidence="9">
    <location>
        <begin position="189"/>
        <end position="228"/>
    </location>
</feature>
<keyword evidence="5" id="KW-0597">Phosphoprotein</keyword>
<dbReference type="GO" id="GO:0005092">
    <property type="term" value="F:GDP-dissociation inhibitor activity"/>
    <property type="evidence" value="ECO:0007669"/>
    <property type="project" value="TreeGrafter"/>
</dbReference>
<dbReference type="OrthoDB" id="286233at2759"/>
<proteinExistence type="predicted"/>
<evidence type="ECO:0000256" key="7">
    <source>
        <dbReference type="ARBA" id="ARBA00022803"/>
    </source>
</evidence>
<keyword evidence="4" id="KW-0963">Cytoplasm</keyword>